<proteinExistence type="inferred from homology"/>
<dbReference type="Proteomes" id="UP000501676">
    <property type="component" value="Chromosome"/>
</dbReference>
<dbReference type="EMBL" id="CP049228">
    <property type="protein sequence ID" value="QIH24310.1"/>
    <property type="molecule type" value="Genomic_DNA"/>
</dbReference>
<dbReference type="InterPro" id="IPR016130">
    <property type="entry name" value="Tyr_Pase_AS"/>
</dbReference>
<evidence type="ECO:0000313" key="3">
    <source>
        <dbReference type="Proteomes" id="UP000501676"/>
    </source>
</evidence>
<dbReference type="RefSeq" id="WP_006736460.1">
    <property type="nucleotide sequence ID" value="NZ_CABKQA010000001.1"/>
</dbReference>
<protein>
    <submittedName>
        <fullName evidence="2">Tyrosine-protein phosphatase</fullName>
    </submittedName>
</protein>
<sequence>MNNYHKRLLNIKSGRNFRELGGYRTLTGKKIKYHKLLRTGNLADLLPEDSNLLENYNVKLIIDFRSEKEKNKYPDIIPNQAKYEFNPVFSEDLTNASKPMEDLEKWASNDPNFGKRQMFAAYNDMINSSSAQNAYRHFLELLLANNNDNQAALFHCTAGKDRTGFGALLILSALGIPFDTIKKDYLLTNTTTKDFINSMLKKAKDDGGNDNVVKATYDIQSVCAEYLDYVLNNINNNYGSIHNYLRNTMKLSRKDILDLRKIYLED</sequence>
<dbReference type="GO" id="GO:0004721">
    <property type="term" value="F:phosphoprotein phosphatase activity"/>
    <property type="evidence" value="ECO:0007669"/>
    <property type="project" value="InterPro"/>
</dbReference>
<dbReference type="PANTHER" id="PTHR31126:SF1">
    <property type="entry name" value="TYROSINE SPECIFIC PROTEIN PHOSPHATASES DOMAIN-CONTAINING PROTEIN"/>
    <property type="match status" value="1"/>
</dbReference>
<organism evidence="2 3">
    <name type="scientific">Lactobacillus iners</name>
    <dbReference type="NCBI Taxonomy" id="147802"/>
    <lineage>
        <taxon>Bacteria</taxon>
        <taxon>Bacillati</taxon>
        <taxon>Bacillota</taxon>
        <taxon>Bacilli</taxon>
        <taxon>Lactobacillales</taxon>
        <taxon>Lactobacillaceae</taxon>
        <taxon>Lactobacillus</taxon>
    </lineage>
</organism>
<dbReference type="Gene3D" id="3.90.190.10">
    <property type="entry name" value="Protein tyrosine phosphatase superfamily"/>
    <property type="match status" value="1"/>
</dbReference>
<accession>A0A6G7BA71</accession>
<dbReference type="AlphaFoldDB" id="A0A6G7BA71"/>
<evidence type="ECO:0000313" key="2">
    <source>
        <dbReference type="EMBL" id="QIH24310.1"/>
    </source>
</evidence>
<evidence type="ECO:0000256" key="1">
    <source>
        <dbReference type="ARBA" id="ARBA00009580"/>
    </source>
</evidence>
<dbReference type="Pfam" id="PF13350">
    <property type="entry name" value="Y_phosphatase3"/>
    <property type="match status" value="1"/>
</dbReference>
<dbReference type="PROSITE" id="PS00383">
    <property type="entry name" value="TYR_PHOSPHATASE_1"/>
    <property type="match status" value="1"/>
</dbReference>
<dbReference type="SUPFAM" id="SSF52799">
    <property type="entry name" value="(Phosphotyrosine protein) phosphatases II"/>
    <property type="match status" value="1"/>
</dbReference>
<reference evidence="2 3" key="1">
    <citation type="submission" date="2020-02" db="EMBL/GenBank/DDBJ databases">
        <title>Complete genome sequences of six Lactobacillus iners strains isolated from the human vagina.</title>
        <authorList>
            <person name="France M.T."/>
            <person name="Rutt L."/>
            <person name="Narina S."/>
            <person name="Arbaugh S."/>
            <person name="Humphrys M.S."/>
            <person name="Ma B."/>
            <person name="Hayward M.R."/>
            <person name="Relman D."/>
            <person name="Kwon D.S."/>
            <person name="Ravel J."/>
        </authorList>
    </citation>
    <scope>NUCLEOTIDE SEQUENCE [LARGE SCALE GENOMIC DNA]</scope>
    <source>
        <strain evidence="2 3">C0210C1</strain>
    </source>
</reference>
<name>A0A6G7BA71_9LACO</name>
<gene>
    <name evidence="2" type="ORF">G6Z83_06460</name>
</gene>
<dbReference type="InterPro" id="IPR029021">
    <property type="entry name" value="Prot-tyrosine_phosphatase-like"/>
</dbReference>
<dbReference type="InterPro" id="IPR026893">
    <property type="entry name" value="Tyr/Ser_Pase_IphP-type"/>
</dbReference>
<dbReference type="PANTHER" id="PTHR31126">
    <property type="entry name" value="TYROSINE-PROTEIN PHOSPHATASE"/>
    <property type="match status" value="1"/>
</dbReference>
<comment type="similarity">
    <text evidence="1">Belongs to the protein-tyrosine phosphatase family.</text>
</comment>